<evidence type="ECO:0000313" key="1">
    <source>
        <dbReference type="EMBL" id="KAJ8678722.1"/>
    </source>
</evidence>
<organism evidence="1 2">
    <name type="scientific">Eretmocerus hayati</name>
    <dbReference type="NCBI Taxonomy" id="131215"/>
    <lineage>
        <taxon>Eukaryota</taxon>
        <taxon>Metazoa</taxon>
        <taxon>Ecdysozoa</taxon>
        <taxon>Arthropoda</taxon>
        <taxon>Hexapoda</taxon>
        <taxon>Insecta</taxon>
        <taxon>Pterygota</taxon>
        <taxon>Neoptera</taxon>
        <taxon>Endopterygota</taxon>
        <taxon>Hymenoptera</taxon>
        <taxon>Apocrita</taxon>
        <taxon>Proctotrupomorpha</taxon>
        <taxon>Chalcidoidea</taxon>
        <taxon>Aphelinidae</taxon>
        <taxon>Aphelininae</taxon>
        <taxon>Eretmocerus</taxon>
    </lineage>
</organism>
<protein>
    <submittedName>
        <fullName evidence="1">Uncharacterized protein</fullName>
    </submittedName>
</protein>
<dbReference type="Proteomes" id="UP001239111">
    <property type="component" value="Chromosome 2"/>
</dbReference>
<dbReference type="EMBL" id="CM056742">
    <property type="protein sequence ID" value="KAJ8678722.1"/>
    <property type="molecule type" value="Genomic_DNA"/>
</dbReference>
<gene>
    <name evidence="1" type="ORF">QAD02_014509</name>
</gene>
<sequence>MASRVLCAIVVVISLTGVFTEPESKNGWQDSVPGTPGRDYPNLTSIPRTSFTCAGKTPGGYYADVEARCQVFHVCSTQGSKSSFLCPSGSVFNQRHFVCDWWYDFECERALELYSLNDALNDVSSNSDDDRTDPAQQESPGAPLQSNSIDTGRSGVNSDLSLASSGYANNLRDESNLIYEDYAPSDRPNADAHDWEHHRQPAPTTQNGKTRQDIVPRGFSKRPSDERFGDRDLIRNAQGPGSFVNDGLSGNSEKYWREPHREQNINYNLGSSSDLNGGNHHPVTRNNDNFVRNDFNNGNDRYKSNPEEYPLPQENNNYVDNYHENQFDNQNFKNGVSNNNNAGSFGEGQQNKYSNVQSNYATDRDNYNNYQSQRSSNSNSGNQGENFIRNDYDETKNANYQTNNENNLNEKTNEQYSQPVLVNYVNYHKARTLEDPPRTDEYANQAYPTNYPEQQQYQNQNDYYNTEGPDFPEEEIERAWQREVDRVELRRHHQHHHYHQQQRQQHFSTPYSPAPTPAISESIAAAAQEEPASWRDDLSTSSSGGLSRVPPYPPGGSYVTTLTTPRSTEASSVSTSTIAPSKNQSSGGHKRKPEFLGRRPAGGLPSGSGNGLPGASKVLAGSDSVTGRPLASSTDNGSGVDEQPPLSDEAGYRYDAGRVEGEQSWSDNEAYMLPSPPPAVRRGTGLNPRLDWQTERSLSLHLVMVLESEECLAALERF</sequence>
<comment type="caution">
    <text evidence="1">The sequence shown here is derived from an EMBL/GenBank/DDBJ whole genome shotgun (WGS) entry which is preliminary data.</text>
</comment>
<proteinExistence type="predicted"/>
<evidence type="ECO:0000313" key="2">
    <source>
        <dbReference type="Proteomes" id="UP001239111"/>
    </source>
</evidence>
<name>A0ACC2P5R9_9HYME</name>
<keyword evidence="2" id="KW-1185">Reference proteome</keyword>
<accession>A0ACC2P5R9</accession>
<reference evidence="1" key="1">
    <citation type="submission" date="2023-04" db="EMBL/GenBank/DDBJ databases">
        <title>A chromosome-level genome assembly of the parasitoid wasp Eretmocerus hayati.</title>
        <authorList>
            <person name="Zhong Y."/>
            <person name="Liu S."/>
            <person name="Liu Y."/>
        </authorList>
    </citation>
    <scope>NUCLEOTIDE SEQUENCE</scope>
    <source>
        <strain evidence="1">ZJU_SS_LIU_2023</strain>
    </source>
</reference>